<keyword evidence="1" id="KW-1133">Transmembrane helix</keyword>
<dbReference type="SUPFAM" id="SSF63825">
    <property type="entry name" value="YWTD domain"/>
    <property type="match status" value="1"/>
</dbReference>
<feature type="transmembrane region" description="Helical" evidence="1">
    <location>
        <begin position="23"/>
        <end position="44"/>
    </location>
</feature>
<name>A0A069DMV6_9CNID</name>
<feature type="non-terminal residue" evidence="2">
    <location>
        <position position="1"/>
    </location>
</feature>
<keyword evidence="1" id="KW-0812">Transmembrane</keyword>
<protein>
    <submittedName>
        <fullName evidence="2">Putative cnidarian restricted protein</fullName>
    </submittedName>
</protein>
<evidence type="ECO:0000256" key="1">
    <source>
        <dbReference type="SAM" id="Phobius"/>
    </source>
</evidence>
<accession>A0A069DMV6</accession>
<dbReference type="AlphaFoldDB" id="A0A069DMV6"/>
<organism evidence="2">
    <name type="scientific">Clytia hemisphaerica</name>
    <dbReference type="NCBI Taxonomy" id="252671"/>
    <lineage>
        <taxon>Eukaryota</taxon>
        <taxon>Metazoa</taxon>
        <taxon>Cnidaria</taxon>
        <taxon>Hydrozoa</taxon>
        <taxon>Hydroidolina</taxon>
        <taxon>Leptothecata</taxon>
        <taxon>Obeliida</taxon>
        <taxon>Clytiidae</taxon>
        <taxon>Clytia</taxon>
    </lineage>
</organism>
<sequence length="389" mass="44212">KHIKKKTTDRVTVNIDQSFDKTVIMELAVFSFLLGVNLIGISIAEPVVVSGDHQEIEMRRVLNGQVIKTIKIKEYDDIRLAVFYEQDVIFYASDKKVYMIELLDDNGLPTLSNKGLLLTDPLADHRETQIYEFQYTVWSIAIDKVRRKLIICELSDIYEMDFDGTGLRKILTDGYRFNAIQIVGNQLYFSDRIAAHWKSHYGIYRMTIAPNKTISRTSSTPEFHQIVGGHKEDVISMMVEKSTKKLFFRHGTNSICVVDTNLPAANYPVQSPRVVIADSQYVDGWGGIAVHGNRLVWNRKLSSNGQLLLGLMNKDLNFLSKRNIYVYGKARYGYLPRQLDIFDHLFPTKAPAPVTTLQPTTKGQCMCPCACSAKANSYMKSAKKLQKVH</sequence>
<keyword evidence="1" id="KW-0472">Membrane</keyword>
<evidence type="ECO:0000313" key="2">
    <source>
        <dbReference type="EMBL" id="JAC84961.1"/>
    </source>
</evidence>
<reference evidence="2" key="1">
    <citation type="journal article" date="2014" name="PLoS Genet.">
        <title>Differential Responses to Wnt and PCP Disruption Predict Expression and Developmental Function of Conserved and Novel Genes in a Cnidarian.</title>
        <authorList>
            <person name="Lapebie P."/>
            <person name="Ruggiero A."/>
            <person name="Barreau C."/>
            <person name="Chevalier S."/>
            <person name="Chang P."/>
            <person name="Dru P."/>
            <person name="Houliston E."/>
            <person name="Momose T."/>
        </authorList>
    </citation>
    <scope>NUCLEOTIDE SEQUENCE</scope>
</reference>
<dbReference type="EMBL" id="GBGP01000233">
    <property type="protein sequence ID" value="JAC84961.1"/>
    <property type="molecule type" value="mRNA"/>
</dbReference>
<proteinExistence type="evidence at transcript level"/>